<evidence type="ECO:0000259" key="15">
    <source>
        <dbReference type="PROSITE" id="PS50109"/>
    </source>
</evidence>
<evidence type="ECO:0000313" key="17">
    <source>
        <dbReference type="EMBL" id="TYP79260.1"/>
    </source>
</evidence>
<keyword evidence="6" id="KW-0808">Transferase</keyword>
<evidence type="ECO:0000259" key="16">
    <source>
        <dbReference type="PROSITE" id="PS50885"/>
    </source>
</evidence>
<dbReference type="InterPro" id="IPR036890">
    <property type="entry name" value="HATPase_C_sf"/>
</dbReference>
<dbReference type="Gene3D" id="3.30.565.10">
    <property type="entry name" value="Histidine kinase-like ATPase, C-terminal domain"/>
    <property type="match status" value="1"/>
</dbReference>
<gene>
    <name evidence="17" type="ORF">BCM02_101378</name>
</gene>
<evidence type="ECO:0000256" key="14">
    <source>
        <dbReference type="SAM" id="Phobius"/>
    </source>
</evidence>
<comment type="subcellular location">
    <subcellularLocation>
        <location evidence="2">Cell membrane</location>
        <topology evidence="2">Multi-pass membrane protein</topology>
    </subcellularLocation>
</comment>
<keyword evidence="10" id="KW-0067">ATP-binding</keyword>
<dbReference type="Pfam" id="PF02518">
    <property type="entry name" value="HATPase_c"/>
    <property type="match status" value="1"/>
</dbReference>
<dbReference type="PANTHER" id="PTHR34220:SF7">
    <property type="entry name" value="SENSOR HISTIDINE KINASE YPDA"/>
    <property type="match status" value="1"/>
</dbReference>
<evidence type="ECO:0000256" key="5">
    <source>
        <dbReference type="ARBA" id="ARBA00022553"/>
    </source>
</evidence>
<dbReference type="InterPro" id="IPR003594">
    <property type="entry name" value="HATPase_dom"/>
</dbReference>
<dbReference type="CDD" id="cd18773">
    <property type="entry name" value="PDC1_HK_sensor"/>
    <property type="match status" value="1"/>
</dbReference>
<dbReference type="Pfam" id="PF06580">
    <property type="entry name" value="His_kinase"/>
    <property type="match status" value="1"/>
</dbReference>
<keyword evidence="7 14" id="KW-0812">Transmembrane</keyword>
<comment type="caution">
    <text evidence="17">The sequence shown here is derived from an EMBL/GenBank/DDBJ whole genome shotgun (WGS) entry which is preliminary data.</text>
</comment>
<dbReference type="PANTHER" id="PTHR34220">
    <property type="entry name" value="SENSOR HISTIDINE KINASE YPDA"/>
    <property type="match status" value="1"/>
</dbReference>
<keyword evidence="18" id="KW-1185">Reference proteome</keyword>
<evidence type="ECO:0000256" key="2">
    <source>
        <dbReference type="ARBA" id="ARBA00004651"/>
    </source>
</evidence>
<feature type="transmembrane region" description="Helical" evidence="14">
    <location>
        <begin position="20"/>
        <end position="39"/>
    </location>
</feature>
<dbReference type="SUPFAM" id="SSF55874">
    <property type="entry name" value="ATPase domain of HSP90 chaperone/DNA topoisomerase II/histidine kinase"/>
    <property type="match status" value="1"/>
</dbReference>
<accession>A0A5S5CHM0</accession>
<feature type="domain" description="Histidine kinase" evidence="15">
    <location>
        <begin position="482"/>
        <end position="589"/>
    </location>
</feature>
<dbReference type="GO" id="GO:0005524">
    <property type="term" value="F:ATP binding"/>
    <property type="evidence" value="ECO:0007669"/>
    <property type="project" value="UniProtKB-KW"/>
</dbReference>
<evidence type="ECO:0000256" key="7">
    <source>
        <dbReference type="ARBA" id="ARBA00022692"/>
    </source>
</evidence>
<evidence type="ECO:0000256" key="8">
    <source>
        <dbReference type="ARBA" id="ARBA00022741"/>
    </source>
</evidence>
<keyword evidence="5" id="KW-0597">Phosphoprotein</keyword>
<dbReference type="InterPro" id="IPR033479">
    <property type="entry name" value="dCache_1"/>
</dbReference>
<evidence type="ECO:0000256" key="1">
    <source>
        <dbReference type="ARBA" id="ARBA00000085"/>
    </source>
</evidence>
<dbReference type="Pfam" id="PF02743">
    <property type="entry name" value="dCache_1"/>
    <property type="match status" value="1"/>
</dbReference>
<evidence type="ECO:0000313" key="18">
    <source>
        <dbReference type="Proteomes" id="UP000323257"/>
    </source>
</evidence>
<proteinExistence type="predicted"/>
<keyword evidence="8" id="KW-0547">Nucleotide-binding</keyword>
<dbReference type="Proteomes" id="UP000323257">
    <property type="component" value="Unassembled WGS sequence"/>
</dbReference>
<keyword evidence="12" id="KW-0902">Two-component regulatory system</keyword>
<dbReference type="PROSITE" id="PS50109">
    <property type="entry name" value="HIS_KIN"/>
    <property type="match status" value="1"/>
</dbReference>
<evidence type="ECO:0000256" key="10">
    <source>
        <dbReference type="ARBA" id="ARBA00022840"/>
    </source>
</evidence>
<evidence type="ECO:0000256" key="6">
    <source>
        <dbReference type="ARBA" id="ARBA00022679"/>
    </source>
</evidence>
<sequence length="596" mass="66730">MRALMHPTRPRSIHANLSLAFALLILVTVLIMSIISYYLSKDAVQETTQAYTTEFMKQVNANMKTYVSGMEHIAGLVAGSRQVHDYLSADRYPSLVEEKQAREGVYEYLHAMVATRNDIVSVSLFGEDGRFVSGSRELEVNPYVELRDMNWYRQAKAAKGENVISSSHVQPIFLDRHVWVVSMSRALYGKETGEPLGVFLVDLNFSVMNDMFADIQLGNRGYLFVVDNSGKLVYHPQQQLVYSGLKTEQIDKVLELGRGSFTIGEGSARRMYTVQDSGFGWKLVGVSYVSELVGNKERMGMSFFALGAVCILISIVLSVILSNRLIRPITQLQRYMKEVEKGNFDIQVPVPFSIEIGRLARAFNLMVERIKELMVRVVREEELKRTSELNALQMQINPHFLYNTLDSIVWMAESGKDKEVVLMTSSLAKLFRASIGKGEALVTVQAELDHIAHYLTIQKMRYKRKLDYVIEADDSILDCLTIRVVLQPLVENAIYHGIKNKRGPGMIRITAAETGGDLTLRVEDDGIGVDGARMRALLEGREDSGPKGGVGVRNVHDRLRLQFGSRYGLSFEGGPGEGTIVTVRLPKRALGGEELS</sequence>
<dbReference type="SMART" id="SM00387">
    <property type="entry name" value="HATPase_c"/>
    <property type="match status" value="1"/>
</dbReference>
<dbReference type="GO" id="GO:0005886">
    <property type="term" value="C:plasma membrane"/>
    <property type="evidence" value="ECO:0007669"/>
    <property type="project" value="UniProtKB-SubCell"/>
</dbReference>
<dbReference type="EC" id="2.7.13.3" evidence="3"/>
<evidence type="ECO:0000256" key="13">
    <source>
        <dbReference type="ARBA" id="ARBA00023136"/>
    </source>
</evidence>
<dbReference type="RefSeq" id="WP_246183146.1">
    <property type="nucleotide sequence ID" value="NZ_VNHS01000001.1"/>
</dbReference>
<dbReference type="CDD" id="cd06225">
    <property type="entry name" value="HAMP"/>
    <property type="match status" value="1"/>
</dbReference>
<dbReference type="EMBL" id="VNHS01000001">
    <property type="protein sequence ID" value="TYP79260.1"/>
    <property type="molecule type" value="Genomic_DNA"/>
</dbReference>
<keyword evidence="11 14" id="KW-1133">Transmembrane helix</keyword>
<dbReference type="Gene3D" id="6.10.340.10">
    <property type="match status" value="1"/>
</dbReference>
<dbReference type="InterPro" id="IPR010559">
    <property type="entry name" value="Sig_transdc_His_kin_internal"/>
</dbReference>
<dbReference type="CDD" id="cd12912">
    <property type="entry name" value="PDC2_MCP_like"/>
    <property type="match status" value="1"/>
</dbReference>
<evidence type="ECO:0000256" key="9">
    <source>
        <dbReference type="ARBA" id="ARBA00022777"/>
    </source>
</evidence>
<dbReference type="InterPro" id="IPR050640">
    <property type="entry name" value="Bact_2-comp_sensor_kinase"/>
</dbReference>
<protein>
    <recommendedName>
        <fullName evidence="3">histidine kinase</fullName>
        <ecNumber evidence="3">2.7.13.3</ecNumber>
    </recommendedName>
</protein>
<dbReference type="AlphaFoldDB" id="A0A5S5CHM0"/>
<evidence type="ECO:0000256" key="3">
    <source>
        <dbReference type="ARBA" id="ARBA00012438"/>
    </source>
</evidence>
<keyword evidence="4" id="KW-1003">Cell membrane</keyword>
<name>A0A5S5CHM0_9BACL</name>
<keyword evidence="9 17" id="KW-0418">Kinase</keyword>
<dbReference type="SMART" id="SM00304">
    <property type="entry name" value="HAMP"/>
    <property type="match status" value="1"/>
</dbReference>
<reference evidence="17 18" key="1">
    <citation type="submission" date="2019-07" db="EMBL/GenBank/DDBJ databases">
        <title>Genomic Encyclopedia of Type Strains, Phase III (KMG-III): the genomes of soil and plant-associated and newly described type strains.</title>
        <authorList>
            <person name="Whitman W."/>
        </authorList>
    </citation>
    <scope>NUCLEOTIDE SEQUENCE [LARGE SCALE GENOMIC DNA]</scope>
    <source>
        <strain evidence="17 18">BL24</strain>
    </source>
</reference>
<evidence type="ECO:0000256" key="11">
    <source>
        <dbReference type="ARBA" id="ARBA00022989"/>
    </source>
</evidence>
<dbReference type="Pfam" id="PF00672">
    <property type="entry name" value="HAMP"/>
    <property type="match status" value="1"/>
</dbReference>
<keyword evidence="13 14" id="KW-0472">Membrane</keyword>
<evidence type="ECO:0000256" key="4">
    <source>
        <dbReference type="ARBA" id="ARBA00022475"/>
    </source>
</evidence>
<comment type="catalytic activity">
    <reaction evidence="1">
        <text>ATP + protein L-histidine = ADP + protein N-phospho-L-histidine.</text>
        <dbReference type="EC" id="2.7.13.3"/>
    </reaction>
</comment>
<feature type="transmembrane region" description="Helical" evidence="14">
    <location>
        <begin position="303"/>
        <end position="326"/>
    </location>
</feature>
<dbReference type="InterPro" id="IPR005467">
    <property type="entry name" value="His_kinase_dom"/>
</dbReference>
<evidence type="ECO:0000256" key="12">
    <source>
        <dbReference type="ARBA" id="ARBA00023012"/>
    </source>
</evidence>
<dbReference type="GO" id="GO:0000155">
    <property type="term" value="F:phosphorelay sensor kinase activity"/>
    <property type="evidence" value="ECO:0007669"/>
    <property type="project" value="InterPro"/>
</dbReference>
<dbReference type="Gene3D" id="3.30.450.20">
    <property type="entry name" value="PAS domain"/>
    <property type="match status" value="2"/>
</dbReference>
<feature type="domain" description="HAMP" evidence="16">
    <location>
        <begin position="323"/>
        <end position="375"/>
    </location>
</feature>
<organism evidence="17 18">
    <name type="scientific">Paenibacillus methanolicus</name>
    <dbReference type="NCBI Taxonomy" id="582686"/>
    <lineage>
        <taxon>Bacteria</taxon>
        <taxon>Bacillati</taxon>
        <taxon>Bacillota</taxon>
        <taxon>Bacilli</taxon>
        <taxon>Bacillales</taxon>
        <taxon>Paenibacillaceae</taxon>
        <taxon>Paenibacillus</taxon>
    </lineage>
</organism>
<dbReference type="InterPro" id="IPR003660">
    <property type="entry name" value="HAMP_dom"/>
</dbReference>
<dbReference type="SUPFAM" id="SSF158472">
    <property type="entry name" value="HAMP domain-like"/>
    <property type="match status" value="1"/>
</dbReference>
<dbReference type="PROSITE" id="PS50885">
    <property type="entry name" value="HAMP"/>
    <property type="match status" value="1"/>
</dbReference>